<reference evidence="1 2" key="1">
    <citation type="submission" date="2018-07" db="EMBL/GenBank/DDBJ databases">
        <authorList>
            <person name="Zhang Y."/>
            <person name="Wang L."/>
            <person name="Ma S."/>
        </authorList>
    </citation>
    <scope>NUCLEOTIDE SEQUENCE [LARGE SCALE GENOMIC DNA]</scope>
    <source>
        <strain evidence="1 2">4-2</strain>
    </source>
</reference>
<evidence type="ECO:0000313" key="1">
    <source>
        <dbReference type="EMBL" id="RMC33738.1"/>
    </source>
</evidence>
<accession>A0A3M0M7G7</accession>
<keyword evidence="2" id="KW-1185">Reference proteome</keyword>
<proteinExistence type="predicted"/>
<protein>
    <submittedName>
        <fullName evidence="1">Uncharacterized protein</fullName>
    </submittedName>
</protein>
<sequence length="66" mass="7521">MSDDTIVAVEVRIINETDRALLVTSDKERDAEWVPLSLCEVENRDQIRNTCTLHLPEWKAIQAGLV</sequence>
<comment type="caution">
    <text evidence="1">The sequence shown here is derived from an EMBL/GenBank/DDBJ whole genome shotgun (WGS) entry which is preliminary data.</text>
</comment>
<organism evidence="1 2">
    <name type="scientific">Paracoccus alkanivorans</name>
    <dbReference type="NCBI Taxonomy" id="2116655"/>
    <lineage>
        <taxon>Bacteria</taxon>
        <taxon>Pseudomonadati</taxon>
        <taxon>Pseudomonadota</taxon>
        <taxon>Alphaproteobacteria</taxon>
        <taxon>Rhodobacterales</taxon>
        <taxon>Paracoccaceae</taxon>
        <taxon>Paracoccus</taxon>
    </lineage>
</organism>
<dbReference type="RefSeq" id="WP_122113292.1">
    <property type="nucleotide sequence ID" value="NZ_QOKZ01000006.1"/>
</dbReference>
<dbReference type="AlphaFoldDB" id="A0A3M0M7G7"/>
<evidence type="ECO:0000313" key="2">
    <source>
        <dbReference type="Proteomes" id="UP000273516"/>
    </source>
</evidence>
<gene>
    <name evidence="1" type="ORF">C9E81_15655</name>
</gene>
<dbReference type="EMBL" id="QOKZ01000006">
    <property type="protein sequence ID" value="RMC33738.1"/>
    <property type="molecule type" value="Genomic_DNA"/>
</dbReference>
<dbReference type="OrthoDB" id="8024304at2"/>
<dbReference type="Proteomes" id="UP000273516">
    <property type="component" value="Unassembled WGS sequence"/>
</dbReference>
<name>A0A3M0M7G7_9RHOB</name>